<evidence type="ECO:0000313" key="4">
    <source>
        <dbReference type="Proteomes" id="UP000469159"/>
    </source>
</evidence>
<keyword evidence="1" id="KW-0472">Membrane</keyword>
<organism evidence="3 4">
    <name type="scientific">Croceibacterium soli</name>
    <dbReference type="NCBI Taxonomy" id="1739690"/>
    <lineage>
        <taxon>Bacteria</taxon>
        <taxon>Pseudomonadati</taxon>
        <taxon>Pseudomonadota</taxon>
        <taxon>Alphaproteobacteria</taxon>
        <taxon>Sphingomonadales</taxon>
        <taxon>Erythrobacteraceae</taxon>
        <taxon>Croceibacterium</taxon>
    </lineage>
</organism>
<keyword evidence="4" id="KW-1185">Reference proteome</keyword>
<feature type="chain" id="PRO_5026130797" evidence="2">
    <location>
        <begin position="25"/>
        <end position="78"/>
    </location>
</feature>
<dbReference type="RefSeq" id="WP_160747298.1">
    <property type="nucleotide sequence ID" value="NZ_WTYK01000007.1"/>
</dbReference>
<comment type="caution">
    <text evidence="3">The sequence shown here is derived from an EMBL/GenBank/DDBJ whole genome shotgun (WGS) entry which is preliminary data.</text>
</comment>
<accession>A0A6I4UUY0</accession>
<dbReference type="Proteomes" id="UP000469159">
    <property type="component" value="Unassembled WGS sequence"/>
</dbReference>
<keyword evidence="1" id="KW-1133">Transmembrane helix</keyword>
<evidence type="ECO:0000256" key="2">
    <source>
        <dbReference type="SAM" id="SignalP"/>
    </source>
</evidence>
<reference evidence="3 4" key="1">
    <citation type="submission" date="2019-12" db="EMBL/GenBank/DDBJ databases">
        <title>Genomic-based taxomic classification of the family Erythrobacteraceae.</title>
        <authorList>
            <person name="Xu L."/>
        </authorList>
    </citation>
    <scope>NUCLEOTIDE SEQUENCE [LARGE SCALE GENOMIC DNA]</scope>
    <source>
        <strain evidence="3 4">MCCC 1K02066</strain>
    </source>
</reference>
<name>A0A6I4UUY0_9SPHN</name>
<sequence>MKPIRTALASLAAAGLVIAQPALAAADVRAGSAVEESEGLAGGIASAAWPAVIAILLVGIVALVSAESDDDDFEPVSP</sequence>
<feature type="signal peptide" evidence="2">
    <location>
        <begin position="1"/>
        <end position="24"/>
    </location>
</feature>
<gene>
    <name evidence="3" type="ORF">GRI75_12380</name>
</gene>
<protein>
    <submittedName>
        <fullName evidence="3">Uncharacterized protein</fullName>
    </submittedName>
</protein>
<dbReference type="AlphaFoldDB" id="A0A6I4UUY0"/>
<keyword evidence="1" id="KW-0812">Transmembrane</keyword>
<evidence type="ECO:0000313" key="3">
    <source>
        <dbReference type="EMBL" id="MXP42438.1"/>
    </source>
</evidence>
<feature type="transmembrane region" description="Helical" evidence="1">
    <location>
        <begin position="40"/>
        <end position="64"/>
    </location>
</feature>
<dbReference type="EMBL" id="WTYK01000007">
    <property type="protein sequence ID" value="MXP42438.1"/>
    <property type="molecule type" value="Genomic_DNA"/>
</dbReference>
<keyword evidence="2" id="KW-0732">Signal</keyword>
<evidence type="ECO:0000256" key="1">
    <source>
        <dbReference type="SAM" id="Phobius"/>
    </source>
</evidence>
<proteinExistence type="predicted"/>